<evidence type="ECO:0000313" key="3">
    <source>
        <dbReference type="EMBL" id="ALA59133.1"/>
    </source>
</evidence>
<sequence>MKLYAVLLMTVLLPLPFASLFAQPAWVQLAPESAPPLREGRGGEARPYADDNRDEALDDDTDSPGMFSERDEDDDRYGWYDWGWEEDSDRSGASGFDDDDDDDDWGYQWG</sequence>
<feature type="signal peptide" evidence="2">
    <location>
        <begin position="1"/>
        <end position="22"/>
    </location>
</feature>
<feature type="chain" id="PRO_5005476967" evidence="2">
    <location>
        <begin position="23"/>
        <end position="110"/>
    </location>
</feature>
<evidence type="ECO:0000256" key="2">
    <source>
        <dbReference type="SAM" id="SignalP"/>
    </source>
</evidence>
<feature type="compositionally biased region" description="Acidic residues" evidence="1">
    <location>
        <begin position="96"/>
        <end position="110"/>
    </location>
</feature>
<accession>A0A0K2GDV7</accession>
<name>A0A0K2GDV7_NITMO</name>
<reference evidence="3 4" key="1">
    <citation type="journal article" date="2015" name="Proc. Natl. Acad. Sci. U.S.A.">
        <title>Expanded metabolic versatility of ubiquitous nitrite-oxidizing bacteria from the genus Nitrospira.</title>
        <authorList>
            <person name="Koch H."/>
            <person name="Lucker S."/>
            <person name="Albertsen M."/>
            <person name="Kitzinger K."/>
            <person name="Herbold C."/>
            <person name="Spieck E."/>
            <person name="Nielsen P.H."/>
            <person name="Wagner M."/>
            <person name="Daims H."/>
        </authorList>
    </citation>
    <scope>NUCLEOTIDE SEQUENCE [LARGE SCALE GENOMIC DNA]</scope>
    <source>
        <strain evidence="3 4">NSP M-1</strain>
    </source>
</reference>
<dbReference type="KEGG" id="nmv:NITMOv2_2722"/>
<feature type="region of interest" description="Disordered" evidence="1">
    <location>
        <begin position="32"/>
        <end position="110"/>
    </location>
</feature>
<dbReference type="EMBL" id="CP011801">
    <property type="protein sequence ID" value="ALA59133.1"/>
    <property type="molecule type" value="Genomic_DNA"/>
</dbReference>
<dbReference type="AlphaFoldDB" id="A0A0K2GDV7"/>
<dbReference type="Proteomes" id="UP000069205">
    <property type="component" value="Chromosome"/>
</dbReference>
<evidence type="ECO:0000313" key="4">
    <source>
        <dbReference type="Proteomes" id="UP000069205"/>
    </source>
</evidence>
<organism evidence="3 4">
    <name type="scientific">Nitrospira moscoviensis</name>
    <dbReference type="NCBI Taxonomy" id="42253"/>
    <lineage>
        <taxon>Bacteria</taxon>
        <taxon>Pseudomonadati</taxon>
        <taxon>Nitrospirota</taxon>
        <taxon>Nitrospiria</taxon>
        <taxon>Nitrospirales</taxon>
        <taxon>Nitrospiraceae</taxon>
        <taxon>Nitrospira</taxon>
    </lineage>
</organism>
<feature type="compositionally biased region" description="Basic and acidic residues" evidence="1">
    <location>
        <begin position="38"/>
        <end position="55"/>
    </location>
</feature>
<dbReference type="PATRIC" id="fig|42253.5.peg.2691"/>
<dbReference type="RefSeq" id="WP_145976311.1">
    <property type="nucleotide sequence ID" value="NZ_CP011801.1"/>
</dbReference>
<proteinExistence type="predicted"/>
<keyword evidence="2" id="KW-0732">Signal</keyword>
<gene>
    <name evidence="3" type="ORF">NITMOv2_2722</name>
</gene>
<protein>
    <submittedName>
        <fullName evidence="3">Uncharacterized protein</fullName>
    </submittedName>
</protein>
<keyword evidence="4" id="KW-1185">Reference proteome</keyword>
<evidence type="ECO:0000256" key="1">
    <source>
        <dbReference type="SAM" id="MobiDB-lite"/>
    </source>
</evidence>